<dbReference type="GO" id="GO:0008168">
    <property type="term" value="F:methyltransferase activity"/>
    <property type="evidence" value="ECO:0007669"/>
    <property type="project" value="UniProtKB-KW"/>
</dbReference>
<comment type="subcellular location">
    <subcellularLocation>
        <location evidence="1">Cell inner membrane</location>
        <topology evidence="1">Multi-pass membrane protein</topology>
    </subcellularLocation>
    <subcellularLocation>
        <location evidence="9">Cell membrane</location>
        <topology evidence="9">Multi-pass membrane protein</topology>
    </subcellularLocation>
</comment>
<organism evidence="13 14">
    <name type="scientific">Effusibacillus lacus</name>
    <dbReference type="NCBI Taxonomy" id="1348429"/>
    <lineage>
        <taxon>Bacteria</taxon>
        <taxon>Bacillati</taxon>
        <taxon>Bacillota</taxon>
        <taxon>Bacilli</taxon>
        <taxon>Bacillales</taxon>
        <taxon>Alicyclobacillaceae</taxon>
        <taxon>Effusibacillus</taxon>
    </lineage>
</organism>
<keyword evidence="9" id="KW-0378">Hydrolase</keyword>
<keyword evidence="6 10" id="KW-1133">Transmembrane helix</keyword>
<dbReference type="PANTHER" id="PTHR30487:SF0">
    <property type="entry name" value="PREPILIN LEADER PEPTIDASE_N-METHYLTRANSFERASE-RELATED"/>
    <property type="match status" value="1"/>
</dbReference>
<dbReference type="Pfam" id="PF01478">
    <property type="entry name" value="Peptidase_A24"/>
    <property type="match status" value="1"/>
</dbReference>
<comment type="function">
    <text evidence="9">Plays an essential role in type IV pili and type II pseudopili formation by proteolytically removing the leader sequence from substrate proteins and subsequently monomethylating the alpha-amino group of the newly exposed N-terminal phenylalanine.</text>
</comment>
<keyword evidence="9" id="KW-0808">Transferase</keyword>
<dbReference type="InterPro" id="IPR000045">
    <property type="entry name" value="Prepilin_IV_endopep_pep"/>
</dbReference>
<dbReference type="PRINTS" id="PR00864">
    <property type="entry name" value="PREPILNPTASE"/>
</dbReference>
<dbReference type="AlphaFoldDB" id="A0A292YI41"/>
<evidence type="ECO:0000256" key="3">
    <source>
        <dbReference type="ARBA" id="ARBA00022475"/>
    </source>
</evidence>
<keyword evidence="7 10" id="KW-0472">Membrane</keyword>
<dbReference type="Proteomes" id="UP000217785">
    <property type="component" value="Unassembled WGS sequence"/>
</dbReference>
<feature type="transmembrane region" description="Helical" evidence="10">
    <location>
        <begin position="122"/>
        <end position="142"/>
    </location>
</feature>
<dbReference type="GO" id="GO:0006465">
    <property type="term" value="P:signal peptide processing"/>
    <property type="evidence" value="ECO:0007669"/>
    <property type="project" value="TreeGrafter"/>
</dbReference>
<dbReference type="GO" id="GO:0032259">
    <property type="term" value="P:methylation"/>
    <property type="evidence" value="ECO:0007669"/>
    <property type="project" value="UniProtKB-KW"/>
</dbReference>
<dbReference type="GO" id="GO:0004190">
    <property type="term" value="F:aspartic-type endopeptidase activity"/>
    <property type="evidence" value="ECO:0007669"/>
    <property type="project" value="UniProtKB-EC"/>
</dbReference>
<feature type="domain" description="Prepilin type IV endopeptidase peptidase" evidence="11">
    <location>
        <begin position="104"/>
        <end position="213"/>
    </location>
</feature>
<evidence type="ECO:0000259" key="12">
    <source>
        <dbReference type="Pfam" id="PF06750"/>
    </source>
</evidence>
<keyword evidence="9" id="KW-0645">Protease</keyword>
<feature type="transmembrane region" description="Helical" evidence="10">
    <location>
        <begin position="44"/>
        <end position="61"/>
    </location>
</feature>
<dbReference type="EC" id="3.4.23.43" evidence="9"/>
<dbReference type="EC" id="2.1.1.-" evidence="9"/>
<keyword evidence="14" id="KW-1185">Reference proteome</keyword>
<comment type="catalytic activity">
    <reaction evidence="9">
        <text>Typically cleaves a -Gly-|-Phe- bond to release an N-terminal, basic peptide of 5-8 residues from type IV prepilin, and then N-methylates the new N-terminal amino group, the methyl donor being S-adenosyl-L-methionine.</text>
        <dbReference type="EC" id="3.4.23.43"/>
    </reaction>
</comment>
<dbReference type="GO" id="GO:0005886">
    <property type="term" value="C:plasma membrane"/>
    <property type="evidence" value="ECO:0007669"/>
    <property type="project" value="UniProtKB-SubCell"/>
</dbReference>
<feature type="transmembrane region" description="Helical" evidence="10">
    <location>
        <begin position="148"/>
        <end position="172"/>
    </location>
</feature>
<evidence type="ECO:0000313" key="14">
    <source>
        <dbReference type="Proteomes" id="UP000217785"/>
    </source>
</evidence>
<dbReference type="InterPro" id="IPR014032">
    <property type="entry name" value="Peptidase_A24A_bac"/>
</dbReference>
<sequence length="256" mass="28071">MNWLLILYAVLFGLLVGSFLNVVSIRFPKGESIVVPPSRCPHCGTRLGILDLVPVFSWLFLRGRCRACKGTIHWQYPVVEAITALLWGVVAWRFGWSWETVLGLAFVSFLIPLAVIDIKELLLPNVLTYPLLAVAIIGRFAIGSESLWTYFLGGVLGAGFLLFLWWISPYLFGKEGMGLGDVKLMAGIGVMTGLSGAILTMFLASLSGLAVGLYLQKSGRLQTGQHMPFGPFLCGGAMIAYLFGESIVAWYLNFLK</sequence>
<evidence type="ECO:0000313" key="13">
    <source>
        <dbReference type="EMBL" id="GAX88499.1"/>
    </source>
</evidence>
<dbReference type="PANTHER" id="PTHR30487">
    <property type="entry name" value="TYPE 4 PREPILIN-LIKE PROTEINS LEADER PEPTIDE-PROCESSING ENZYME"/>
    <property type="match status" value="1"/>
</dbReference>
<feature type="transmembrane region" description="Helical" evidence="10">
    <location>
        <begin position="184"/>
        <end position="209"/>
    </location>
</feature>
<comment type="similarity">
    <text evidence="2 8">Belongs to the peptidase A24 family.</text>
</comment>
<evidence type="ECO:0000256" key="6">
    <source>
        <dbReference type="ARBA" id="ARBA00022989"/>
    </source>
</evidence>
<evidence type="ECO:0000256" key="7">
    <source>
        <dbReference type="ARBA" id="ARBA00023136"/>
    </source>
</evidence>
<evidence type="ECO:0000256" key="2">
    <source>
        <dbReference type="ARBA" id="ARBA00005801"/>
    </source>
</evidence>
<protein>
    <recommendedName>
        <fullName evidence="9">Prepilin leader peptidase/N-methyltransferase</fullName>
        <ecNumber evidence="9">2.1.1.-</ecNumber>
        <ecNumber evidence="9">3.4.23.43</ecNumber>
    </recommendedName>
</protein>
<keyword evidence="9" id="KW-0511">Multifunctional enzyme</keyword>
<evidence type="ECO:0000256" key="4">
    <source>
        <dbReference type="ARBA" id="ARBA00022519"/>
    </source>
</evidence>
<accession>A0A292YI41</accession>
<keyword evidence="5 9" id="KW-0812">Transmembrane</keyword>
<evidence type="ECO:0000256" key="9">
    <source>
        <dbReference type="RuleBase" id="RU003794"/>
    </source>
</evidence>
<evidence type="ECO:0000256" key="8">
    <source>
        <dbReference type="RuleBase" id="RU003793"/>
    </source>
</evidence>
<feature type="transmembrane region" description="Helical" evidence="10">
    <location>
        <begin position="96"/>
        <end position="115"/>
    </location>
</feature>
<name>A0A292YI41_9BACL</name>
<reference evidence="14" key="1">
    <citation type="submission" date="2017-07" db="EMBL/GenBank/DDBJ databases">
        <title>Draft genome sequence of Effusibacillus lacus strain skLN1.</title>
        <authorList>
            <person name="Watanabe M."/>
            <person name="Kojima H."/>
            <person name="Fukui M."/>
        </authorList>
    </citation>
    <scope>NUCLEOTIDE SEQUENCE [LARGE SCALE GENOMIC DNA]</scope>
    <source>
        <strain evidence="14">skLN1</strain>
    </source>
</reference>
<keyword evidence="3" id="KW-1003">Cell membrane</keyword>
<feature type="domain" description="Prepilin peptidase A24 N-terminal" evidence="12">
    <location>
        <begin position="11"/>
        <end position="94"/>
    </location>
</feature>
<gene>
    <name evidence="13" type="ORF">EFBL_0108</name>
</gene>
<dbReference type="InterPro" id="IPR010627">
    <property type="entry name" value="Prepilin_pept_A24_N"/>
</dbReference>
<dbReference type="EMBL" id="BDUF01000003">
    <property type="protein sequence ID" value="GAX88499.1"/>
    <property type="molecule type" value="Genomic_DNA"/>
</dbReference>
<comment type="caution">
    <text evidence="13">The sequence shown here is derived from an EMBL/GenBank/DDBJ whole genome shotgun (WGS) entry which is preliminary data.</text>
</comment>
<evidence type="ECO:0000256" key="5">
    <source>
        <dbReference type="ARBA" id="ARBA00022692"/>
    </source>
</evidence>
<evidence type="ECO:0000259" key="11">
    <source>
        <dbReference type="Pfam" id="PF01478"/>
    </source>
</evidence>
<evidence type="ECO:0000256" key="1">
    <source>
        <dbReference type="ARBA" id="ARBA00004429"/>
    </source>
</evidence>
<dbReference type="InterPro" id="IPR050882">
    <property type="entry name" value="Prepilin_peptidase/N-MTase"/>
</dbReference>
<dbReference type="Gene3D" id="1.20.120.1220">
    <property type="match status" value="1"/>
</dbReference>
<proteinExistence type="inferred from homology"/>
<evidence type="ECO:0000256" key="10">
    <source>
        <dbReference type="SAM" id="Phobius"/>
    </source>
</evidence>
<feature type="transmembrane region" description="Helical" evidence="10">
    <location>
        <begin position="229"/>
        <end position="252"/>
    </location>
</feature>
<keyword evidence="4" id="KW-0997">Cell inner membrane</keyword>
<keyword evidence="9" id="KW-0489">Methyltransferase</keyword>
<dbReference type="Pfam" id="PF06750">
    <property type="entry name" value="A24_N_bact"/>
    <property type="match status" value="1"/>
</dbReference>